<reference evidence="1" key="2">
    <citation type="journal article" date="2015" name="Data Brief">
        <title>Shoot transcriptome of the giant reed, Arundo donax.</title>
        <authorList>
            <person name="Barrero R.A."/>
            <person name="Guerrero F.D."/>
            <person name="Moolhuijzen P."/>
            <person name="Goolsby J.A."/>
            <person name="Tidwell J."/>
            <person name="Bellgard S.E."/>
            <person name="Bellgard M.I."/>
        </authorList>
    </citation>
    <scope>NUCLEOTIDE SEQUENCE</scope>
    <source>
        <tissue evidence="1">Shoot tissue taken approximately 20 cm above the soil surface</tissue>
    </source>
</reference>
<sequence>MQRPLMNALWFAETIADSRGASLLASIFVTSLAKLCTKLIGR</sequence>
<dbReference type="EMBL" id="GBRH01276566">
    <property type="protein sequence ID" value="JAD21329.1"/>
    <property type="molecule type" value="Transcribed_RNA"/>
</dbReference>
<reference evidence="1" key="1">
    <citation type="submission" date="2014-09" db="EMBL/GenBank/DDBJ databases">
        <authorList>
            <person name="Magalhaes I.L.F."/>
            <person name="Oliveira U."/>
            <person name="Santos F.R."/>
            <person name="Vidigal T.H.D.A."/>
            <person name="Brescovit A.D."/>
            <person name="Santos A.J."/>
        </authorList>
    </citation>
    <scope>NUCLEOTIDE SEQUENCE</scope>
    <source>
        <tissue evidence="1">Shoot tissue taken approximately 20 cm above the soil surface</tissue>
    </source>
</reference>
<dbReference type="AlphaFoldDB" id="A0A0A8Y5Q5"/>
<protein>
    <submittedName>
        <fullName evidence="1">Uncharacterized protein</fullName>
    </submittedName>
</protein>
<proteinExistence type="predicted"/>
<accession>A0A0A8Y5Q5</accession>
<evidence type="ECO:0000313" key="1">
    <source>
        <dbReference type="EMBL" id="JAD21329.1"/>
    </source>
</evidence>
<name>A0A0A8Y5Q5_ARUDO</name>
<organism evidence="1">
    <name type="scientific">Arundo donax</name>
    <name type="common">Giant reed</name>
    <name type="synonym">Donax arundinaceus</name>
    <dbReference type="NCBI Taxonomy" id="35708"/>
    <lineage>
        <taxon>Eukaryota</taxon>
        <taxon>Viridiplantae</taxon>
        <taxon>Streptophyta</taxon>
        <taxon>Embryophyta</taxon>
        <taxon>Tracheophyta</taxon>
        <taxon>Spermatophyta</taxon>
        <taxon>Magnoliopsida</taxon>
        <taxon>Liliopsida</taxon>
        <taxon>Poales</taxon>
        <taxon>Poaceae</taxon>
        <taxon>PACMAD clade</taxon>
        <taxon>Arundinoideae</taxon>
        <taxon>Arundineae</taxon>
        <taxon>Arundo</taxon>
    </lineage>
</organism>